<dbReference type="PRINTS" id="PR01179">
    <property type="entry name" value="ODADCRBXLASE"/>
</dbReference>
<dbReference type="PANTHER" id="PTHR43727:SF2">
    <property type="entry name" value="GROUP IV DECARBOXYLASE"/>
    <property type="match status" value="1"/>
</dbReference>
<dbReference type="InterPro" id="IPR022644">
    <property type="entry name" value="De-COase2_N"/>
</dbReference>
<feature type="domain" description="Orn/DAP/Arg decarboxylase 2 C-terminal" evidence="5">
    <location>
        <begin position="274"/>
        <end position="371"/>
    </location>
</feature>
<accession>A0A549T3L6</accession>
<dbReference type="CDD" id="cd06843">
    <property type="entry name" value="PLPDE_III_PvsE_like"/>
    <property type="match status" value="1"/>
</dbReference>
<name>A0A549T3L6_METSR</name>
<dbReference type="Pfam" id="PF00278">
    <property type="entry name" value="Orn_DAP_Arg_deC"/>
    <property type="match status" value="1"/>
</dbReference>
<dbReference type="PRINTS" id="PR01182">
    <property type="entry name" value="ORNDCRBXLASE"/>
</dbReference>
<dbReference type="RefSeq" id="WP_142862095.1">
    <property type="nucleotide sequence ID" value="NZ_VJMF01000021.1"/>
</dbReference>
<dbReference type="Pfam" id="PF02784">
    <property type="entry name" value="Orn_Arg_deC_N"/>
    <property type="match status" value="1"/>
</dbReference>
<evidence type="ECO:0000256" key="1">
    <source>
        <dbReference type="ARBA" id="ARBA00001933"/>
    </source>
</evidence>
<dbReference type="InterPro" id="IPR029066">
    <property type="entry name" value="PLP-binding_barrel"/>
</dbReference>
<comment type="cofactor">
    <cofactor evidence="1 3">
        <name>pyridoxal 5'-phosphate</name>
        <dbReference type="ChEBI" id="CHEBI:597326"/>
    </cofactor>
</comment>
<keyword evidence="2 3" id="KW-0663">Pyridoxal phosphate</keyword>
<reference evidence="7 8" key="1">
    <citation type="submission" date="2019-07" db="EMBL/GenBank/DDBJ databases">
        <title>Ln-dependent methylotrophs.</title>
        <authorList>
            <person name="Tani A."/>
        </authorList>
    </citation>
    <scope>NUCLEOTIDE SEQUENCE [LARGE SCALE GENOMIC DNA]</scope>
    <source>
        <strain evidence="7 8">SM89A</strain>
    </source>
</reference>
<proteinExistence type="inferred from homology"/>
<evidence type="ECO:0000259" key="5">
    <source>
        <dbReference type="Pfam" id="PF00278"/>
    </source>
</evidence>
<comment type="similarity">
    <text evidence="4">Belongs to the Orn/Lys/Arg decarboxylase class-II family.</text>
</comment>
<feature type="modified residue" description="N6-(pyridoxal phosphate)lysine" evidence="3">
    <location>
        <position position="52"/>
    </location>
</feature>
<dbReference type="InterPro" id="IPR000183">
    <property type="entry name" value="Orn/DAP/Arg_de-COase"/>
</dbReference>
<evidence type="ECO:0000256" key="2">
    <source>
        <dbReference type="ARBA" id="ARBA00022898"/>
    </source>
</evidence>
<dbReference type="Gene3D" id="2.40.37.10">
    <property type="entry name" value="Lyase, Ornithine Decarboxylase, Chain A, domain 1"/>
    <property type="match status" value="1"/>
</dbReference>
<gene>
    <name evidence="7" type="ORF">FM996_04960</name>
</gene>
<evidence type="ECO:0000313" key="7">
    <source>
        <dbReference type="EMBL" id="TRL36420.1"/>
    </source>
</evidence>
<dbReference type="InterPro" id="IPR002433">
    <property type="entry name" value="Orn_de-COase"/>
</dbReference>
<dbReference type="SUPFAM" id="SSF51419">
    <property type="entry name" value="PLP-binding barrel"/>
    <property type="match status" value="1"/>
</dbReference>
<dbReference type="Gene3D" id="3.20.20.10">
    <property type="entry name" value="Alanine racemase"/>
    <property type="match status" value="1"/>
</dbReference>
<evidence type="ECO:0000313" key="8">
    <source>
        <dbReference type="Proteomes" id="UP000316781"/>
    </source>
</evidence>
<feature type="active site" description="Proton donor" evidence="3">
    <location>
        <position position="344"/>
    </location>
</feature>
<dbReference type="Proteomes" id="UP000316781">
    <property type="component" value="Unassembled WGS sequence"/>
</dbReference>
<evidence type="ECO:0000256" key="4">
    <source>
        <dbReference type="RuleBase" id="RU003737"/>
    </source>
</evidence>
<dbReference type="GO" id="GO:0009089">
    <property type="term" value="P:lysine biosynthetic process via diaminopimelate"/>
    <property type="evidence" value="ECO:0007669"/>
    <property type="project" value="TreeGrafter"/>
</dbReference>
<sequence>MTFAPSLETIERLVSPDRPVSAFIHDLDALDRHARRLASAQPPGVDLFYAIKANNDAAVLRTLAPIVAGFEVASVGEIRKVREAIGVDARIIMGGPARTAADFAAVIEQAVERVHIESIHLLYLANAVAEARNAMLPILLRVNLSGPVPGATITMGGRPTQFGIDEAEIDEAIAALAACPYLRFEGFHLHTISNNLDAESHADFCLEALIRARRIADRHGVDLRIVNLGGGWGVDYANISSVFDVDRLASRLRDSLKPSGPKIQFECGRIVAAYCAVYVSEVVDVKTNHGEAFALLRGGSHHFRLPSAWRHRHPFMVIYRDNWPWKWPRRGHANLRVTVTGELCTPKDVLLSAEPFSTLRIGDLVCFLLAGAYGWDISHHDFLSNAHPERIFLPVRQADAEKKE</sequence>
<dbReference type="GO" id="GO:0006596">
    <property type="term" value="P:polyamine biosynthetic process"/>
    <property type="evidence" value="ECO:0007669"/>
    <property type="project" value="InterPro"/>
</dbReference>
<evidence type="ECO:0000259" key="6">
    <source>
        <dbReference type="Pfam" id="PF02784"/>
    </source>
</evidence>
<feature type="domain" description="Orn/DAP/Arg decarboxylase 2 N-terminal" evidence="6">
    <location>
        <begin position="29"/>
        <end position="273"/>
    </location>
</feature>
<dbReference type="SUPFAM" id="SSF50621">
    <property type="entry name" value="Alanine racemase C-terminal domain-like"/>
    <property type="match status" value="1"/>
</dbReference>
<organism evidence="7 8">
    <name type="scientific">Methylosinus sporium</name>
    <dbReference type="NCBI Taxonomy" id="428"/>
    <lineage>
        <taxon>Bacteria</taxon>
        <taxon>Pseudomonadati</taxon>
        <taxon>Pseudomonadota</taxon>
        <taxon>Alphaproteobacteria</taxon>
        <taxon>Hyphomicrobiales</taxon>
        <taxon>Methylocystaceae</taxon>
        <taxon>Methylosinus</taxon>
    </lineage>
</organism>
<protein>
    <submittedName>
        <fullName evidence="7">Type III PLP-dependent enzyme</fullName>
    </submittedName>
</protein>
<dbReference type="PANTHER" id="PTHR43727">
    <property type="entry name" value="DIAMINOPIMELATE DECARBOXYLASE"/>
    <property type="match status" value="1"/>
</dbReference>
<dbReference type="AlphaFoldDB" id="A0A549T3L6"/>
<evidence type="ECO:0000256" key="3">
    <source>
        <dbReference type="PIRSR" id="PIRSR600183-50"/>
    </source>
</evidence>
<dbReference type="GO" id="GO:0008836">
    <property type="term" value="F:diaminopimelate decarboxylase activity"/>
    <property type="evidence" value="ECO:0007669"/>
    <property type="project" value="TreeGrafter"/>
</dbReference>
<comment type="caution">
    <text evidence="7">The sequence shown here is derived from an EMBL/GenBank/DDBJ whole genome shotgun (WGS) entry which is preliminary data.</text>
</comment>
<dbReference type="InterPro" id="IPR009006">
    <property type="entry name" value="Ala_racemase/Decarboxylase_C"/>
</dbReference>
<dbReference type="EMBL" id="VJMF01000021">
    <property type="protein sequence ID" value="TRL36420.1"/>
    <property type="molecule type" value="Genomic_DNA"/>
</dbReference>
<dbReference type="InterPro" id="IPR022643">
    <property type="entry name" value="De-COase2_C"/>
</dbReference>